<dbReference type="PROSITE" id="PS50943">
    <property type="entry name" value="HTH_CROC1"/>
    <property type="match status" value="1"/>
</dbReference>
<accession>A0A7X0B5D1</accession>
<dbReference type="GO" id="GO:0005829">
    <property type="term" value="C:cytosol"/>
    <property type="evidence" value="ECO:0007669"/>
    <property type="project" value="TreeGrafter"/>
</dbReference>
<dbReference type="AlphaFoldDB" id="A0A7X0B5D1"/>
<dbReference type="PANTHER" id="PTHR46797:SF1">
    <property type="entry name" value="METHYLPHOSPHONATE SYNTHASE"/>
    <property type="match status" value="1"/>
</dbReference>
<organism evidence="3 4">
    <name type="scientific">Nitrospirillum iridis</name>
    <dbReference type="NCBI Taxonomy" id="765888"/>
    <lineage>
        <taxon>Bacteria</taxon>
        <taxon>Pseudomonadati</taxon>
        <taxon>Pseudomonadota</taxon>
        <taxon>Alphaproteobacteria</taxon>
        <taxon>Rhodospirillales</taxon>
        <taxon>Azospirillaceae</taxon>
        <taxon>Nitrospirillum</taxon>
    </lineage>
</organism>
<evidence type="ECO:0000256" key="1">
    <source>
        <dbReference type="ARBA" id="ARBA00023125"/>
    </source>
</evidence>
<dbReference type="CDD" id="cd00093">
    <property type="entry name" value="HTH_XRE"/>
    <property type="match status" value="1"/>
</dbReference>
<dbReference type="InterPro" id="IPR010982">
    <property type="entry name" value="Lambda_DNA-bd_dom_sf"/>
</dbReference>
<keyword evidence="1" id="KW-0238">DNA-binding</keyword>
<dbReference type="SMART" id="SM00530">
    <property type="entry name" value="HTH_XRE"/>
    <property type="match status" value="1"/>
</dbReference>
<name>A0A7X0B5D1_9PROT</name>
<dbReference type="RefSeq" id="WP_184807475.1">
    <property type="nucleotide sequence ID" value="NZ_JACIIZ010000022.1"/>
</dbReference>
<dbReference type="GO" id="GO:0003700">
    <property type="term" value="F:DNA-binding transcription factor activity"/>
    <property type="evidence" value="ECO:0007669"/>
    <property type="project" value="TreeGrafter"/>
</dbReference>
<dbReference type="Gene3D" id="1.10.260.40">
    <property type="entry name" value="lambda repressor-like DNA-binding domains"/>
    <property type="match status" value="1"/>
</dbReference>
<evidence type="ECO:0000259" key="2">
    <source>
        <dbReference type="PROSITE" id="PS50943"/>
    </source>
</evidence>
<protein>
    <submittedName>
        <fullName evidence="3">Transcriptional regulator with XRE-family HTH domain</fullName>
    </submittedName>
</protein>
<dbReference type="EMBL" id="JACIIZ010000022">
    <property type="protein sequence ID" value="MBB6254950.1"/>
    <property type="molecule type" value="Genomic_DNA"/>
</dbReference>
<dbReference type="InterPro" id="IPR001387">
    <property type="entry name" value="Cro/C1-type_HTH"/>
</dbReference>
<dbReference type="PANTHER" id="PTHR46797">
    <property type="entry name" value="HTH-TYPE TRANSCRIPTIONAL REGULATOR"/>
    <property type="match status" value="1"/>
</dbReference>
<dbReference type="InterPro" id="IPR050807">
    <property type="entry name" value="TransReg_Diox_bact_type"/>
</dbReference>
<proteinExistence type="predicted"/>
<dbReference type="GO" id="GO:0003677">
    <property type="term" value="F:DNA binding"/>
    <property type="evidence" value="ECO:0007669"/>
    <property type="project" value="UniProtKB-KW"/>
</dbReference>
<keyword evidence="4" id="KW-1185">Reference proteome</keyword>
<gene>
    <name evidence="3" type="ORF">FHS74_005544</name>
</gene>
<dbReference type="Pfam" id="PF13560">
    <property type="entry name" value="HTH_31"/>
    <property type="match status" value="1"/>
</dbReference>
<dbReference type="Proteomes" id="UP000539175">
    <property type="component" value="Unassembled WGS sequence"/>
</dbReference>
<sequence length="75" mass="8304">MDIRRLFGANLRRLRDRAGLSQEAVAARMGVDRAHVSLMERGQQNVTLTTLWTVCEALGVHPVELFDETVGVDGP</sequence>
<evidence type="ECO:0000313" key="3">
    <source>
        <dbReference type="EMBL" id="MBB6254950.1"/>
    </source>
</evidence>
<reference evidence="3 4" key="1">
    <citation type="submission" date="2020-08" db="EMBL/GenBank/DDBJ databases">
        <title>Genomic Encyclopedia of Type Strains, Phase IV (KMG-IV): sequencing the most valuable type-strain genomes for metagenomic binning, comparative biology and taxonomic classification.</title>
        <authorList>
            <person name="Goeker M."/>
        </authorList>
    </citation>
    <scope>NUCLEOTIDE SEQUENCE [LARGE SCALE GENOMIC DNA]</scope>
    <source>
        <strain evidence="3 4">DSM 22198</strain>
    </source>
</reference>
<evidence type="ECO:0000313" key="4">
    <source>
        <dbReference type="Proteomes" id="UP000539175"/>
    </source>
</evidence>
<dbReference type="SUPFAM" id="SSF47413">
    <property type="entry name" value="lambda repressor-like DNA-binding domains"/>
    <property type="match status" value="1"/>
</dbReference>
<feature type="domain" description="HTH cro/C1-type" evidence="2">
    <location>
        <begin position="11"/>
        <end position="65"/>
    </location>
</feature>
<comment type="caution">
    <text evidence="3">The sequence shown here is derived from an EMBL/GenBank/DDBJ whole genome shotgun (WGS) entry which is preliminary data.</text>
</comment>